<dbReference type="EMBL" id="JAHUZD010000093">
    <property type="protein sequence ID" value="KAI3404571.1"/>
    <property type="molecule type" value="Genomic_DNA"/>
</dbReference>
<dbReference type="GeneID" id="73380233"/>
<comment type="caution">
    <text evidence="2">The sequence shown here is derived from an EMBL/GenBank/DDBJ whole genome shotgun (WGS) entry which is preliminary data.</text>
</comment>
<feature type="compositionally biased region" description="Acidic residues" evidence="1">
    <location>
        <begin position="217"/>
        <end position="234"/>
    </location>
</feature>
<evidence type="ECO:0000313" key="2">
    <source>
        <dbReference type="EMBL" id="KAI3404571.1"/>
    </source>
</evidence>
<dbReference type="Pfam" id="PF05234">
    <property type="entry name" value="UAF_Rrn10"/>
    <property type="match status" value="1"/>
</dbReference>
<dbReference type="PANTHER" id="PTHR28054:SF1">
    <property type="entry name" value="RNA POLYMERASE I-SPECIFIC TRANSCRIPTION INITIATION FACTOR RRN10"/>
    <property type="match status" value="1"/>
</dbReference>
<accession>A0AAI9SXI9</accession>
<protein>
    <submittedName>
        <fullName evidence="2">Uncharacterized protein</fullName>
    </submittedName>
</protein>
<evidence type="ECO:0000313" key="3">
    <source>
        <dbReference type="Proteomes" id="UP001202479"/>
    </source>
</evidence>
<feature type="compositionally biased region" description="Acidic residues" evidence="1">
    <location>
        <begin position="176"/>
        <end position="210"/>
    </location>
</feature>
<sequence>MNLAQSKLLPFTNVYSACNGEYRENQQIDKKYVADNRTTHKIISHSRGLNIIVDKEADDFDKVVVQKGRTVPPDEILEMLKTGLLKIPIVDPKDKDGNSLLPCSDLLKNIHYFVSRKYLKDIDVEPERSKYVECMNETSLLAMGMLVESWVDELVTEDVCKMFLQEVVEKKSFAQEIEEDEIGDEGTPDENGDEGTLDENGDEGTPDENGDGGTLDENGDGGTLDENDEVQMSE</sequence>
<dbReference type="RefSeq" id="XP_049180316.1">
    <property type="nucleotide sequence ID" value="XM_049323865.1"/>
</dbReference>
<name>A0AAI9SXI9_9ASCO</name>
<dbReference type="PANTHER" id="PTHR28054">
    <property type="entry name" value="RNA POLYMERASE I-SPECIFIC TRANSCRIPTION INITIATION FACTOR RRN10"/>
    <property type="match status" value="1"/>
</dbReference>
<reference evidence="2" key="1">
    <citation type="journal article" date="2022" name="DNA Res.">
        <title>Genome analysis of five recently described species of the CUG-Ser clade uncovers Candida theae as a new hybrid lineage with pathogenic potential in the Candida parapsilosis species complex.</title>
        <authorList>
            <person name="Mixao V."/>
            <person name="Del Olmo V."/>
            <person name="Hegedusova E."/>
            <person name="Saus E."/>
            <person name="Pryszcz L."/>
            <person name="Cillingova A."/>
            <person name="Nosek J."/>
            <person name="Gabaldon T."/>
        </authorList>
    </citation>
    <scope>NUCLEOTIDE SEQUENCE</scope>
    <source>
        <strain evidence="2">CBS 10844</strain>
    </source>
</reference>
<keyword evidence="3" id="KW-1185">Reference proteome</keyword>
<dbReference type="AlphaFoldDB" id="A0AAI9SXI9"/>
<dbReference type="InterPro" id="IPR022793">
    <property type="entry name" value="Rrn10"/>
</dbReference>
<proteinExistence type="predicted"/>
<evidence type="ECO:0000256" key="1">
    <source>
        <dbReference type="SAM" id="MobiDB-lite"/>
    </source>
</evidence>
<dbReference type="Proteomes" id="UP001202479">
    <property type="component" value="Unassembled WGS sequence"/>
</dbReference>
<feature type="region of interest" description="Disordered" evidence="1">
    <location>
        <begin position="175"/>
        <end position="234"/>
    </location>
</feature>
<organism evidence="2 3">
    <name type="scientific">Candida oxycetoniae</name>
    <dbReference type="NCBI Taxonomy" id="497107"/>
    <lineage>
        <taxon>Eukaryota</taxon>
        <taxon>Fungi</taxon>
        <taxon>Dikarya</taxon>
        <taxon>Ascomycota</taxon>
        <taxon>Saccharomycotina</taxon>
        <taxon>Pichiomycetes</taxon>
        <taxon>Debaryomycetaceae</taxon>
        <taxon>Candida/Lodderomyces clade</taxon>
        <taxon>Candida</taxon>
    </lineage>
</organism>
<gene>
    <name evidence="2" type="ORF">KGF56_002616</name>
</gene>
<dbReference type="GO" id="GO:0006360">
    <property type="term" value="P:transcription by RNA polymerase I"/>
    <property type="evidence" value="ECO:0007669"/>
    <property type="project" value="InterPro"/>
</dbReference>